<gene>
    <name evidence="2" type="ORF">C7S18_04855</name>
</gene>
<dbReference type="KEGG" id="xba:C7S18_04855"/>
<name>A0A2P1PNZ8_9GAMM</name>
<organism evidence="2 3">
    <name type="scientific">Ahniella affigens</name>
    <dbReference type="NCBI Taxonomy" id="2021234"/>
    <lineage>
        <taxon>Bacteria</taxon>
        <taxon>Pseudomonadati</taxon>
        <taxon>Pseudomonadota</taxon>
        <taxon>Gammaproteobacteria</taxon>
        <taxon>Lysobacterales</taxon>
        <taxon>Rhodanobacteraceae</taxon>
        <taxon>Ahniella</taxon>
    </lineage>
</organism>
<keyword evidence="3" id="KW-1185">Reference proteome</keyword>
<evidence type="ECO:0000313" key="3">
    <source>
        <dbReference type="Proteomes" id="UP000241074"/>
    </source>
</evidence>
<dbReference type="EMBL" id="CP027860">
    <property type="protein sequence ID" value="AVP96571.1"/>
    <property type="molecule type" value="Genomic_DNA"/>
</dbReference>
<reference evidence="2 3" key="1">
    <citation type="submission" date="2018-03" db="EMBL/GenBank/DDBJ databases">
        <title>Ahniella affigens gen. nov., sp. nov., a gammaproteobacterium isolated from sandy soil near a stream.</title>
        <authorList>
            <person name="Ko Y."/>
            <person name="Kim J.-H."/>
        </authorList>
    </citation>
    <scope>NUCLEOTIDE SEQUENCE [LARGE SCALE GENOMIC DNA]</scope>
    <source>
        <strain evidence="2 3">D13</strain>
    </source>
</reference>
<dbReference type="AlphaFoldDB" id="A0A2P1PNZ8"/>
<evidence type="ECO:0000313" key="2">
    <source>
        <dbReference type="EMBL" id="AVP96571.1"/>
    </source>
</evidence>
<feature type="chain" id="PRO_5015107907" evidence="1">
    <location>
        <begin position="30"/>
        <end position="718"/>
    </location>
</feature>
<dbReference type="OrthoDB" id="5242130at2"/>
<evidence type="ECO:0000256" key="1">
    <source>
        <dbReference type="SAM" id="SignalP"/>
    </source>
</evidence>
<sequence length="718" mass="79405">MSLPTGRFNQCLLLLLVWCFCTWSELANAASETGEDVRDLAGIQQHPIRFIIPTAYLQGSSADEVKLRLTKMVGDLNAVFARRTIRRFVLDPQTGFTFTDTAPSSTFSGEAIGLYRYRSYGVQVWLRMDPGHSSMSIAENGDTEVGLRLYSLLDRDNLGTNIIPGTGLSSLNYYWSTLIALSHEILHGFGAGAPEYYAYNNRDDPTGVEPIIHANIIYDQTVHRYWLEHRDYDVDPMGRTERSDRSIDERIADFELAELTRLRANGLRREDVLETYAPTPDLSAVDIRVRKADGVSSPGAVRMMIWSMSAHTNNYVTLLFDGYTANDGSHTQNWVITPPNDLGLQTWLLIKAWPNDPTEQPVVRWLNIFDANEEKLLFGRDTLTVRLNFEGTDLPPFAAANVTMVGAEDSPVTVSYQDLANRASLIDPFDQPIHFRLLRQFRGKLMTEAGEAVNHESQLLPGQTWYWTPPLNMHGAEIPAFLLQARNPTTGAINPTEIRVNLSPEPDLPRVFERRVILSENDSTWVTCLPVDDPDGGVAEQIILSPPAHVQLTDGLSQRNGRCFYLQSTGVAGLRTLTFEARNSQGSTGPVTLPIEIQNVDDDAPTIVPTMLTYSINEDSALQLSSGDLLTALRALSVDGQPLALKINAITSGSLRRGDGTLINVGDVLTSDQHFTWLPPSNLSGNVGAFSVRAFDDLSSIVSNNLFVTIAAINDPPA</sequence>
<dbReference type="RefSeq" id="WP_106890499.1">
    <property type="nucleotide sequence ID" value="NZ_CP027860.1"/>
</dbReference>
<protein>
    <submittedName>
        <fullName evidence="2">Uncharacterized protein</fullName>
    </submittedName>
</protein>
<dbReference type="Proteomes" id="UP000241074">
    <property type="component" value="Chromosome"/>
</dbReference>
<keyword evidence="1" id="KW-0732">Signal</keyword>
<accession>A0A2P1PNZ8</accession>
<reference evidence="2 3" key="2">
    <citation type="submission" date="2018-03" db="EMBL/GenBank/DDBJ databases">
        <authorList>
            <person name="Keele B.F."/>
        </authorList>
    </citation>
    <scope>NUCLEOTIDE SEQUENCE [LARGE SCALE GENOMIC DNA]</scope>
    <source>
        <strain evidence="2 3">D13</strain>
    </source>
</reference>
<feature type="signal peptide" evidence="1">
    <location>
        <begin position="1"/>
        <end position="29"/>
    </location>
</feature>
<proteinExistence type="predicted"/>